<dbReference type="GO" id="GO:0007204">
    <property type="term" value="P:positive regulation of cytosolic calcium ion concentration"/>
    <property type="evidence" value="ECO:0007669"/>
    <property type="project" value="TreeGrafter"/>
</dbReference>
<feature type="domain" description="G-protein coupled receptors family 1 profile" evidence="16">
    <location>
        <begin position="45"/>
        <end position="347"/>
    </location>
</feature>
<evidence type="ECO:0000256" key="12">
    <source>
        <dbReference type="ARBA" id="ARBA00023224"/>
    </source>
</evidence>
<keyword evidence="12" id="KW-0807">Transducer</keyword>
<evidence type="ECO:0000256" key="1">
    <source>
        <dbReference type="ARBA" id="ARBA00004651"/>
    </source>
</evidence>
<feature type="transmembrane region" description="Helical" evidence="15">
    <location>
        <begin position="75"/>
        <end position="96"/>
    </location>
</feature>
<evidence type="ECO:0000313" key="17">
    <source>
        <dbReference type="Proteomes" id="UP000504632"/>
    </source>
</evidence>
<dbReference type="PRINTS" id="PR01788">
    <property type="entry name" value="PROSTANOIDR"/>
</dbReference>
<dbReference type="SUPFAM" id="SSF81321">
    <property type="entry name" value="Family A G protein-coupled receptor-like"/>
    <property type="match status" value="1"/>
</dbReference>
<evidence type="ECO:0000259" key="16">
    <source>
        <dbReference type="PROSITE" id="PS50262"/>
    </source>
</evidence>
<feature type="transmembrane region" description="Helical" evidence="15">
    <location>
        <begin position="328"/>
        <end position="350"/>
    </location>
</feature>
<evidence type="ECO:0000256" key="3">
    <source>
        <dbReference type="ARBA" id="ARBA00022475"/>
    </source>
</evidence>
<evidence type="ECO:0000256" key="7">
    <source>
        <dbReference type="ARBA" id="ARBA00023040"/>
    </source>
</evidence>
<organism evidence="17 18">
    <name type="scientific">Chanos chanos</name>
    <name type="common">Milkfish</name>
    <name type="synonym">Mugil chanos</name>
    <dbReference type="NCBI Taxonomy" id="29144"/>
    <lineage>
        <taxon>Eukaryota</taxon>
        <taxon>Metazoa</taxon>
        <taxon>Chordata</taxon>
        <taxon>Craniata</taxon>
        <taxon>Vertebrata</taxon>
        <taxon>Euteleostomi</taxon>
        <taxon>Actinopterygii</taxon>
        <taxon>Neopterygii</taxon>
        <taxon>Teleostei</taxon>
        <taxon>Ostariophysi</taxon>
        <taxon>Gonorynchiformes</taxon>
        <taxon>Chanidae</taxon>
        <taxon>Chanos</taxon>
    </lineage>
</organism>
<feature type="transmembrane region" description="Helical" evidence="15">
    <location>
        <begin position="116"/>
        <end position="137"/>
    </location>
</feature>
<feature type="transmembrane region" description="Helical" evidence="15">
    <location>
        <begin position="210"/>
        <end position="237"/>
    </location>
</feature>
<feature type="region of interest" description="Disordered" evidence="14">
    <location>
        <begin position="369"/>
        <end position="403"/>
    </location>
</feature>
<evidence type="ECO:0000256" key="4">
    <source>
        <dbReference type="ARBA" id="ARBA00022553"/>
    </source>
</evidence>
<dbReference type="FunFam" id="1.20.1070.10:FF:000163">
    <property type="entry name" value="Thromboxane A2 receptor"/>
    <property type="match status" value="1"/>
</dbReference>
<dbReference type="GO" id="GO:0006954">
    <property type="term" value="P:inflammatory response"/>
    <property type="evidence" value="ECO:0007669"/>
    <property type="project" value="TreeGrafter"/>
</dbReference>
<evidence type="ECO:0000256" key="2">
    <source>
        <dbReference type="ARBA" id="ARBA00017628"/>
    </source>
</evidence>
<keyword evidence="4" id="KW-0597">Phosphoprotein</keyword>
<evidence type="ECO:0000256" key="14">
    <source>
        <dbReference type="SAM" id="MobiDB-lite"/>
    </source>
</evidence>
<comment type="subcellular location">
    <subcellularLocation>
        <location evidence="1">Cell membrane</location>
        <topology evidence="1">Multi-pass membrane protein</topology>
    </subcellularLocation>
</comment>
<keyword evidence="5 15" id="KW-0812">Transmembrane</keyword>
<dbReference type="Gene3D" id="1.20.1070.10">
    <property type="entry name" value="Rhodopsin 7-helix transmembrane proteins"/>
    <property type="match status" value="1"/>
</dbReference>
<evidence type="ECO:0000256" key="5">
    <source>
        <dbReference type="ARBA" id="ARBA00022692"/>
    </source>
</evidence>
<keyword evidence="11" id="KW-0325">Glycoprotein</keyword>
<dbReference type="GeneID" id="115817120"/>
<keyword evidence="17" id="KW-1185">Reference proteome</keyword>
<feature type="transmembrane region" description="Helical" evidence="15">
    <location>
        <begin position="158"/>
        <end position="178"/>
    </location>
</feature>
<name>A0A6J2VT09_CHACN</name>
<feature type="transmembrane region" description="Helical" evidence="15">
    <location>
        <begin position="289"/>
        <end position="316"/>
    </location>
</feature>
<dbReference type="GO" id="GO:0004960">
    <property type="term" value="F:thromboxane receptor activity"/>
    <property type="evidence" value="ECO:0007669"/>
    <property type="project" value="UniProtKB-ARBA"/>
</dbReference>
<keyword evidence="9" id="KW-1015">Disulfide bond</keyword>
<feature type="compositionally biased region" description="Basic residues" evidence="14">
    <location>
        <begin position="369"/>
        <end position="378"/>
    </location>
</feature>
<keyword evidence="10" id="KW-0675">Receptor</keyword>
<evidence type="ECO:0000256" key="15">
    <source>
        <dbReference type="SAM" id="Phobius"/>
    </source>
</evidence>
<dbReference type="OrthoDB" id="5959154at2759"/>
<evidence type="ECO:0000313" key="18">
    <source>
        <dbReference type="RefSeq" id="XP_030636225.1"/>
    </source>
</evidence>
<gene>
    <name evidence="18" type="primary">LOC115817120</name>
</gene>
<sequence length="403" mass="43071">MTTSPCSSPSPSPLPPSLQNLTAPPFISAPPLGMSCVTMATGALSNVLALAVLARGPFGRKRHRSKAPYLQLASALLFTDLGGHLVPGSLALHLHLSRREAAGNPGAVQSAPLCQLFGACMVYFGLSPLLLGGAMAVERYLGITRPLLHAATVTVGRARAAVATVCSLALLLALLPFADGAGRVKYSLQFPGTWCFFPVQPPTSSASKGLALAFCSLGLAVLLLSLLCNILSGLALLKSPLGSGERGWTGRSRPGKRSYASSSSSSWSLSTLSAGPTSRALEVEMMIQLVAITLVSCVCWTPFLIVILLSVVWFSSDSAHPGASSDRLVLLGLRMASWNQVLDPWIYILLRRSTIRHLCCLYKTRERKTRERKTRQRKTVSQGQTQRHTRSEISLTEHTCTVP</sequence>
<dbReference type="InterPro" id="IPR017452">
    <property type="entry name" value="GPCR_Rhodpsn_7TM"/>
</dbReference>
<accession>A0A6J2VT09</accession>
<evidence type="ECO:0000256" key="11">
    <source>
        <dbReference type="ARBA" id="ARBA00023180"/>
    </source>
</evidence>
<evidence type="ECO:0000256" key="6">
    <source>
        <dbReference type="ARBA" id="ARBA00022989"/>
    </source>
</evidence>
<evidence type="ECO:0000256" key="10">
    <source>
        <dbReference type="ARBA" id="ARBA00023170"/>
    </source>
</evidence>
<dbReference type="PANTHER" id="PTHR11866">
    <property type="entry name" value="G-PROTEIN COUPLED RECEPTOR FAMILY 1 MEMBER"/>
    <property type="match status" value="1"/>
</dbReference>
<feature type="transmembrane region" description="Helical" evidence="15">
    <location>
        <begin position="32"/>
        <end position="54"/>
    </location>
</feature>
<dbReference type="InterPro" id="IPR008365">
    <property type="entry name" value="Prostanoid_rcpt"/>
</dbReference>
<reference evidence="18" key="1">
    <citation type="submission" date="2025-08" db="UniProtKB">
        <authorList>
            <consortium name="RefSeq"/>
        </authorList>
    </citation>
    <scope>IDENTIFICATION</scope>
</reference>
<dbReference type="GO" id="GO:0007189">
    <property type="term" value="P:adenylate cyclase-activating G protein-coupled receptor signaling pathway"/>
    <property type="evidence" value="ECO:0007669"/>
    <property type="project" value="TreeGrafter"/>
</dbReference>
<dbReference type="Pfam" id="PF00001">
    <property type="entry name" value="7tm_1"/>
    <property type="match status" value="1"/>
</dbReference>
<keyword evidence="3" id="KW-1003">Cell membrane</keyword>
<dbReference type="InterPro" id="IPR000276">
    <property type="entry name" value="GPCR_Rhodpsn"/>
</dbReference>
<dbReference type="GO" id="GO:0004957">
    <property type="term" value="F:prostaglandin E receptor activity"/>
    <property type="evidence" value="ECO:0007669"/>
    <property type="project" value="TreeGrafter"/>
</dbReference>
<proteinExistence type="predicted"/>
<dbReference type="PROSITE" id="PS50262">
    <property type="entry name" value="G_PROTEIN_RECEP_F1_2"/>
    <property type="match status" value="1"/>
</dbReference>
<feature type="compositionally biased region" description="Low complexity" evidence="14">
    <location>
        <begin position="258"/>
        <end position="270"/>
    </location>
</feature>
<feature type="region of interest" description="Disordered" evidence="14">
    <location>
        <begin position="242"/>
        <end position="270"/>
    </location>
</feature>
<evidence type="ECO:0000256" key="8">
    <source>
        <dbReference type="ARBA" id="ARBA00023136"/>
    </source>
</evidence>
<keyword evidence="8 15" id="KW-0472">Membrane</keyword>
<evidence type="ECO:0000256" key="9">
    <source>
        <dbReference type="ARBA" id="ARBA00023157"/>
    </source>
</evidence>
<dbReference type="GO" id="GO:0005886">
    <property type="term" value="C:plasma membrane"/>
    <property type="evidence" value="ECO:0007669"/>
    <property type="project" value="UniProtKB-SubCell"/>
</dbReference>
<keyword evidence="7" id="KW-0297">G-protein coupled receptor</keyword>
<dbReference type="InParanoid" id="A0A6J2VT09"/>
<dbReference type="AlphaFoldDB" id="A0A6J2VT09"/>
<evidence type="ECO:0000256" key="13">
    <source>
        <dbReference type="ARBA" id="ARBA00029815"/>
    </source>
</evidence>
<dbReference type="PANTHER" id="PTHR11866:SF33">
    <property type="entry name" value="THROMBOXANE A2 RECEPTOR"/>
    <property type="match status" value="1"/>
</dbReference>
<dbReference type="Proteomes" id="UP000504632">
    <property type="component" value="Chromosome 7"/>
</dbReference>
<dbReference type="RefSeq" id="XP_030636225.1">
    <property type="nucleotide sequence ID" value="XM_030780365.1"/>
</dbReference>
<protein>
    <recommendedName>
        <fullName evidence="2">Thromboxane A2 receptor</fullName>
    </recommendedName>
    <alternativeName>
        <fullName evidence="13">Prostanoid TP receptor</fullName>
    </alternativeName>
</protein>
<keyword evidence="6 15" id="KW-1133">Transmembrane helix</keyword>
<feature type="compositionally biased region" description="Polar residues" evidence="14">
    <location>
        <begin position="380"/>
        <end position="403"/>
    </location>
</feature>
<dbReference type="PROSITE" id="PS00237">
    <property type="entry name" value="G_PROTEIN_RECEP_F1_1"/>
    <property type="match status" value="1"/>
</dbReference>